<evidence type="ECO:0000256" key="7">
    <source>
        <dbReference type="ARBA" id="ARBA00023065"/>
    </source>
</evidence>
<evidence type="ECO:0000256" key="12">
    <source>
        <dbReference type="ARBA" id="ARBA00023303"/>
    </source>
</evidence>
<dbReference type="GO" id="GO:0015276">
    <property type="term" value="F:ligand-gated monoatomic ion channel activity"/>
    <property type="evidence" value="ECO:0007669"/>
    <property type="project" value="InterPro"/>
</dbReference>
<dbReference type="Proteomes" id="UP000747542">
    <property type="component" value="Unassembled WGS sequence"/>
</dbReference>
<feature type="transmembrane region" description="Helical" evidence="14">
    <location>
        <begin position="402"/>
        <end position="425"/>
    </location>
</feature>
<feature type="transmembrane region" description="Helical" evidence="14">
    <location>
        <begin position="149"/>
        <end position="171"/>
    </location>
</feature>
<evidence type="ECO:0000256" key="9">
    <source>
        <dbReference type="ARBA" id="ARBA00023170"/>
    </source>
</evidence>
<keyword evidence="11" id="KW-1071">Ligand-gated ion channel</keyword>
<dbReference type="InterPro" id="IPR001320">
    <property type="entry name" value="Iontro_rcpt_C"/>
</dbReference>
<keyword evidence="17" id="KW-1185">Reference proteome</keyword>
<keyword evidence="8 14" id="KW-0472">Membrane</keyword>
<dbReference type="PANTHER" id="PTHR42643">
    <property type="entry name" value="IONOTROPIC RECEPTOR 20A-RELATED"/>
    <property type="match status" value="1"/>
</dbReference>
<dbReference type="PANTHER" id="PTHR42643:SF24">
    <property type="entry name" value="IONOTROPIC RECEPTOR 60A"/>
    <property type="match status" value="1"/>
</dbReference>
<dbReference type="EMBL" id="JAHLQT010017704">
    <property type="protein sequence ID" value="KAG7169259.1"/>
    <property type="molecule type" value="Genomic_DNA"/>
</dbReference>
<dbReference type="InterPro" id="IPR052192">
    <property type="entry name" value="Insect_Ionotropic_Sensory_Rcpt"/>
</dbReference>
<dbReference type="InterPro" id="IPR019594">
    <property type="entry name" value="Glu/Gly-bd"/>
</dbReference>
<dbReference type="GO" id="GO:0005886">
    <property type="term" value="C:plasma membrane"/>
    <property type="evidence" value="ECO:0007669"/>
    <property type="project" value="UniProtKB-SubCell"/>
</dbReference>
<keyword evidence="12" id="KW-0407">Ion channel</keyword>
<accession>A0A8J5K889</accession>
<evidence type="ECO:0000256" key="1">
    <source>
        <dbReference type="ARBA" id="ARBA00004651"/>
    </source>
</evidence>
<keyword evidence="10" id="KW-0325">Glycoprotein</keyword>
<sequence>MVRPLLEVLNSSNILQAISDNPANFRFPKGASVVVAVEDWRPHAFVDVVEDGGPGRPSFTLKALRYTLVRPPDGAWGGRQANGSWSGMVGLVARKDVDIALGPFVVTESRASVVDFSLPLTMDHLRVMSLSGAPEMDPWAFLLPLRPMVWVATIATLLLAWVATVVMLKLWRTPGHTSGWNPFRLLFEHLRVLLQQNSELGNCRGWERLVFASWLLVTNVLMWSYSGNLMSLLAVRYVPHPIQTLADLITHPSLVAILEANTAYTQLLREVQDGTFHDLAALEEASRMIHIKAYDFSSALQRLLRGGNHAFIIENSSIEKLMAEDLSRTGHCDFYKSTESFLPSSMGLIAQKDTPLLPAINQRIRMLTESGLYEYWVRSSTPNSSVCAQLPSRITVKEPIGFFNIWGLFMVLASGLVLSTVVFYLEVLTVRCSGVITSSSTTTTTRKNTRRDEDSPTSSSRGVPSNTLHRSQPLSLSRPKEVLYCLKSPPVTK</sequence>
<dbReference type="SUPFAM" id="SSF53850">
    <property type="entry name" value="Periplasmic binding protein-like II"/>
    <property type="match status" value="1"/>
</dbReference>
<keyword evidence="5 14" id="KW-0812">Transmembrane</keyword>
<keyword evidence="3" id="KW-0813">Transport</keyword>
<evidence type="ECO:0000259" key="15">
    <source>
        <dbReference type="SMART" id="SM00079"/>
    </source>
</evidence>
<keyword evidence="6 14" id="KW-1133">Transmembrane helix</keyword>
<evidence type="ECO:0000256" key="14">
    <source>
        <dbReference type="SAM" id="Phobius"/>
    </source>
</evidence>
<dbReference type="SMART" id="SM00079">
    <property type="entry name" value="PBPe"/>
    <property type="match status" value="1"/>
</dbReference>
<evidence type="ECO:0000256" key="5">
    <source>
        <dbReference type="ARBA" id="ARBA00022692"/>
    </source>
</evidence>
<comment type="caution">
    <text evidence="16">The sequence shown here is derived from an EMBL/GenBank/DDBJ whole genome shotgun (WGS) entry which is preliminary data.</text>
</comment>
<evidence type="ECO:0000313" key="17">
    <source>
        <dbReference type="Proteomes" id="UP000747542"/>
    </source>
</evidence>
<comment type="subcellular location">
    <subcellularLocation>
        <location evidence="1">Cell membrane</location>
        <topology evidence="1">Multi-pass membrane protein</topology>
    </subcellularLocation>
</comment>
<gene>
    <name evidence="16" type="primary">Glrk-L57</name>
    <name evidence="16" type="ORF">Hamer_G020951</name>
</gene>
<comment type="similarity">
    <text evidence="2">Belongs to the glutamate-gated ion channel (TC 1.A.10.1) family.</text>
</comment>
<keyword evidence="4" id="KW-1003">Cell membrane</keyword>
<evidence type="ECO:0000256" key="10">
    <source>
        <dbReference type="ARBA" id="ARBA00023180"/>
    </source>
</evidence>
<keyword evidence="7" id="KW-0406">Ion transport</keyword>
<dbReference type="AlphaFoldDB" id="A0A8J5K889"/>
<evidence type="ECO:0000256" key="4">
    <source>
        <dbReference type="ARBA" id="ARBA00022475"/>
    </source>
</evidence>
<evidence type="ECO:0000256" key="3">
    <source>
        <dbReference type="ARBA" id="ARBA00022448"/>
    </source>
</evidence>
<dbReference type="Pfam" id="PF10613">
    <property type="entry name" value="Lig_chan-Glu_bd"/>
    <property type="match status" value="1"/>
</dbReference>
<evidence type="ECO:0000256" key="13">
    <source>
        <dbReference type="SAM" id="MobiDB-lite"/>
    </source>
</evidence>
<dbReference type="Gene3D" id="1.10.287.70">
    <property type="match status" value="1"/>
</dbReference>
<evidence type="ECO:0000313" key="16">
    <source>
        <dbReference type="EMBL" id="KAG7169259.1"/>
    </source>
</evidence>
<evidence type="ECO:0000256" key="8">
    <source>
        <dbReference type="ARBA" id="ARBA00023136"/>
    </source>
</evidence>
<dbReference type="GO" id="GO:0050906">
    <property type="term" value="P:detection of stimulus involved in sensory perception"/>
    <property type="evidence" value="ECO:0007669"/>
    <property type="project" value="UniProtKB-ARBA"/>
</dbReference>
<dbReference type="Pfam" id="PF00060">
    <property type="entry name" value="Lig_chan"/>
    <property type="match status" value="1"/>
</dbReference>
<protein>
    <submittedName>
        <fullName evidence="16">Glutamate receptor-like 57</fullName>
    </submittedName>
</protein>
<dbReference type="Gene3D" id="3.40.190.10">
    <property type="entry name" value="Periplasmic binding protein-like II"/>
    <property type="match status" value="1"/>
</dbReference>
<evidence type="ECO:0000256" key="6">
    <source>
        <dbReference type="ARBA" id="ARBA00022989"/>
    </source>
</evidence>
<name>A0A8J5K889_HOMAM</name>
<feature type="domain" description="Ionotropic glutamate receptor C-terminal" evidence="15">
    <location>
        <begin position="46"/>
        <end position="379"/>
    </location>
</feature>
<organism evidence="16 17">
    <name type="scientific">Homarus americanus</name>
    <name type="common">American lobster</name>
    <dbReference type="NCBI Taxonomy" id="6706"/>
    <lineage>
        <taxon>Eukaryota</taxon>
        <taxon>Metazoa</taxon>
        <taxon>Ecdysozoa</taxon>
        <taxon>Arthropoda</taxon>
        <taxon>Crustacea</taxon>
        <taxon>Multicrustacea</taxon>
        <taxon>Malacostraca</taxon>
        <taxon>Eumalacostraca</taxon>
        <taxon>Eucarida</taxon>
        <taxon>Decapoda</taxon>
        <taxon>Pleocyemata</taxon>
        <taxon>Astacidea</taxon>
        <taxon>Nephropoidea</taxon>
        <taxon>Nephropidae</taxon>
        <taxon>Homarus</taxon>
    </lineage>
</organism>
<reference evidence="16" key="1">
    <citation type="journal article" date="2021" name="Sci. Adv.">
        <title>The American lobster genome reveals insights on longevity, neural, and immune adaptations.</title>
        <authorList>
            <person name="Polinski J.M."/>
            <person name="Zimin A.V."/>
            <person name="Clark K.F."/>
            <person name="Kohn A.B."/>
            <person name="Sadowski N."/>
            <person name="Timp W."/>
            <person name="Ptitsyn A."/>
            <person name="Khanna P."/>
            <person name="Romanova D.Y."/>
            <person name="Williams P."/>
            <person name="Greenwood S.J."/>
            <person name="Moroz L.L."/>
            <person name="Walt D.R."/>
            <person name="Bodnar A.G."/>
        </authorList>
    </citation>
    <scope>NUCLEOTIDE SEQUENCE</scope>
    <source>
        <strain evidence="16">GMGI-L3</strain>
    </source>
</reference>
<feature type="compositionally biased region" description="Polar residues" evidence="13">
    <location>
        <begin position="456"/>
        <end position="475"/>
    </location>
</feature>
<feature type="region of interest" description="Disordered" evidence="13">
    <location>
        <begin position="439"/>
        <end position="476"/>
    </location>
</feature>
<proteinExistence type="inferred from homology"/>
<keyword evidence="9 16" id="KW-0675">Receptor</keyword>
<evidence type="ECO:0000256" key="2">
    <source>
        <dbReference type="ARBA" id="ARBA00008685"/>
    </source>
</evidence>
<evidence type="ECO:0000256" key="11">
    <source>
        <dbReference type="ARBA" id="ARBA00023286"/>
    </source>
</evidence>